<dbReference type="InterPro" id="IPR041657">
    <property type="entry name" value="HTH_17"/>
</dbReference>
<dbReference type="Proteomes" id="UP001597045">
    <property type="component" value="Unassembled WGS sequence"/>
</dbReference>
<dbReference type="SUPFAM" id="SSF46955">
    <property type="entry name" value="Putative DNA-binding domain"/>
    <property type="match status" value="1"/>
</dbReference>
<evidence type="ECO:0000259" key="2">
    <source>
        <dbReference type="Pfam" id="PF12728"/>
    </source>
</evidence>
<name>A0ABW3MEL8_9PSEU</name>
<accession>A0ABW3MEL8</accession>
<dbReference type="Pfam" id="PF12728">
    <property type="entry name" value="HTH_17"/>
    <property type="match status" value="1"/>
</dbReference>
<sequence length="79" mass="8642">MGALPARPGNRGAEMSTSRQRLTVAEFCEEWQVARSTFYVWLAKGTAPAVIKLPNGQLRISRRAIEAWETSHTVNGAAA</sequence>
<gene>
    <name evidence="3" type="ORF">ACFQ1S_27785</name>
</gene>
<keyword evidence="4" id="KW-1185">Reference proteome</keyword>
<reference evidence="4" key="1">
    <citation type="journal article" date="2019" name="Int. J. Syst. Evol. Microbiol.">
        <title>The Global Catalogue of Microorganisms (GCM) 10K type strain sequencing project: providing services to taxonomists for standard genome sequencing and annotation.</title>
        <authorList>
            <consortium name="The Broad Institute Genomics Platform"/>
            <consortium name="The Broad Institute Genome Sequencing Center for Infectious Disease"/>
            <person name="Wu L."/>
            <person name="Ma J."/>
        </authorList>
    </citation>
    <scope>NUCLEOTIDE SEQUENCE [LARGE SCALE GENOMIC DNA]</scope>
    <source>
        <strain evidence="4">JCM 31486</strain>
    </source>
</reference>
<protein>
    <submittedName>
        <fullName evidence="3">Helix-turn-helix transcriptional regulator</fullName>
    </submittedName>
</protein>
<feature type="region of interest" description="Disordered" evidence="1">
    <location>
        <begin position="1"/>
        <end position="20"/>
    </location>
</feature>
<comment type="caution">
    <text evidence="3">The sequence shown here is derived from an EMBL/GenBank/DDBJ whole genome shotgun (WGS) entry which is preliminary data.</text>
</comment>
<evidence type="ECO:0000313" key="4">
    <source>
        <dbReference type="Proteomes" id="UP001597045"/>
    </source>
</evidence>
<evidence type="ECO:0000313" key="3">
    <source>
        <dbReference type="EMBL" id="MFD1049065.1"/>
    </source>
</evidence>
<feature type="domain" description="Helix-turn-helix" evidence="2">
    <location>
        <begin position="22"/>
        <end position="69"/>
    </location>
</feature>
<dbReference type="InterPro" id="IPR009061">
    <property type="entry name" value="DNA-bd_dom_put_sf"/>
</dbReference>
<evidence type="ECO:0000256" key="1">
    <source>
        <dbReference type="SAM" id="MobiDB-lite"/>
    </source>
</evidence>
<dbReference type="EMBL" id="JBHTIS010001954">
    <property type="protein sequence ID" value="MFD1049065.1"/>
    <property type="molecule type" value="Genomic_DNA"/>
</dbReference>
<organism evidence="3 4">
    <name type="scientific">Kibdelosporangium lantanae</name>
    <dbReference type="NCBI Taxonomy" id="1497396"/>
    <lineage>
        <taxon>Bacteria</taxon>
        <taxon>Bacillati</taxon>
        <taxon>Actinomycetota</taxon>
        <taxon>Actinomycetes</taxon>
        <taxon>Pseudonocardiales</taxon>
        <taxon>Pseudonocardiaceae</taxon>
        <taxon>Kibdelosporangium</taxon>
    </lineage>
</organism>
<proteinExistence type="predicted"/>